<dbReference type="GO" id="GO:0005783">
    <property type="term" value="C:endoplasmic reticulum"/>
    <property type="evidence" value="ECO:0007669"/>
    <property type="project" value="InterPro"/>
</dbReference>
<accession>A0A4Y9YFW4</accession>
<sequence>MNNTDASTTDSVRVVRHPCRRVPPIGARLFGVPRASQCPSSSSASSLGVSSSMSSIIVNAVKFLTPPPPSVDENYDGLEYSWRFLVFRPALFQTEALLLGAVVIYILSWWFGKASNYNRANSWCVVYFETSLRVVHLAARLKAHLGLYEKQFSKPSVGGLVADGYSDFFNFSTGRRAIASLHTVFTLRPRHDLFQLIYQFGWGMADLNYAPQDDVELDFKLQSDVAIPDFIWAIVAKDELKSIKDGRWDLTWTKTTEHAGLPATVSVMSEFADITDNIVKFSAPLIAALKDPKIQPYFRSLSITDQPRTRPTRLTYPRDKRVLLSLKSLPPSKAADSVPLVTAIFSFIDSLEKINLRPETKTKLKKAREEFSTELKEELEKDKREEAAEEKQAAKRKAEKERISKLSAAEQQKASPDFQPLLHSTVY</sequence>
<dbReference type="STRING" id="205917.A0A4Y9YFW4"/>
<feature type="compositionally biased region" description="Basic and acidic residues" evidence="5">
    <location>
        <begin position="376"/>
        <end position="404"/>
    </location>
</feature>
<evidence type="ECO:0000256" key="4">
    <source>
        <dbReference type="ARBA" id="ARBA00023136"/>
    </source>
</evidence>
<protein>
    <recommendedName>
        <fullName evidence="9">DUF1682-domain-containing protein</fullName>
    </recommendedName>
</protein>
<dbReference type="GO" id="GO:0016020">
    <property type="term" value="C:membrane"/>
    <property type="evidence" value="ECO:0007669"/>
    <property type="project" value="UniProtKB-SubCell"/>
</dbReference>
<reference evidence="7 8" key="1">
    <citation type="submission" date="2019-02" db="EMBL/GenBank/DDBJ databases">
        <title>Genome sequencing of the rare red list fungi Dentipellis fragilis.</title>
        <authorList>
            <person name="Buettner E."/>
            <person name="Kellner H."/>
        </authorList>
    </citation>
    <scope>NUCLEOTIDE SEQUENCE [LARGE SCALE GENOMIC DNA]</scope>
    <source>
        <strain evidence="7 8">DSM 105465</strain>
    </source>
</reference>
<dbReference type="GO" id="GO:0005509">
    <property type="term" value="F:calcium ion binding"/>
    <property type="evidence" value="ECO:0007669"/>
    <property type="project" value="InterPro"/>
</dbReference>
<dbReference type="Pfam" id="PF07946">
    <property type="entry name" value="CCDC47"/>
    <property type="match status" value="1"/>
</dbReference>
<evidence type="ECO:0000256" key="2">
    <source>
        <dbReference type="ARBA" id="ARBA00022692"/>
    </source>
</evidence>
<proteinExistence type="predicted"/>
<evidence type="ECO:0000256" key="6">
    <source>
        <dbReference type="SAM" id="Phobius"/>
    </source>
</evidence>
<feature type="transmembrane region" description="Helical" evidence="6">
    <location>
        <begin position="90"/>
        <end position="111"/>
    </location>
</feature>
<name>A0A4Y9YFW4_9AGAM</name>
<keyword evidence="4 6" id="KW-0472">Membrane</keyword>
<evidence type="ECO:0000256" key="1">
    <source>
        <dbReference type="ARBA" id="ARBA00004167"/>
    </source>
</evidence>
<dbReference type="OrthoDB" id="10039147at2759"/>
<gene>
    <name evidence="7" type="ORF">EVG20_g7256</name>
</gene>
<keyword evidence="3 6" id="KW-1133">Transmembrane helix</keyword>
<dbReference type="InterPro" id="IPR012879">
    <property type="entry name" value="CCDC47"/>
</dbReference>
<keyword evidence="2 6" id="KW-0812">Transmembrane</keyword>
<dbReference type="PANTHER" id="PTHR12883:SF0">
    <property type="entry name" value="PAT COMPLEX SUBUNIT CCDC47"/>
    <property type="match status" value="1"/>
</dbReference>
<organism evidence="7 8">
    <name type="scientific">Dentipellis fragilis</name>
    <dbReference type="NCBI Taxonomy" id="205917"/>
    <lineage>
        <taxon>Eukaryota</taxon>
        <taxon>Fungi</taxon>
        <taxon>Dikarya</taxon>
        <taxon>Basidiomycota</taxon>
        <taxon>Agaricomycotina</taxon>
        <taxon>Agaricomycetes</taxon>
        <taxon>Russulales</taxon>
        <taxon>Hericiaceae</taxon>
        <taxon>Dentipellis</taxon>
    </lineage>
</organism>
<evidence type="ECO:0000313" key="8">
    <source>
        <dbReference type="Proteomes" id="UP000298327"/>
    </source>
</evidence>
<dbReference type="AlphaFoldDB" id="A0A4Y9YFW4"/>
<keyword evidence="8" id="KW-1185">Reference proteome</keyword>
<comment type="subcellular location">
    <subcellularLocation>
        <location evidence="1">Membrane</location>
        <topology evidence="1">Single-pass membrane protein</topology>
    </subcellularLocation>
</comment>
<evidence type="ECO:0000256" key="3">
    <source>
        <dbReference type="ARBA" id="ARBA00022989"/>
    </source>
</evidence>
<comment type="caution">
    <text evidence="7">The sequence shown here is derived from an EMBL/GenBank/DDBJ whole genome shotgun (WGS) entry which is preliminary data.</text>
</comment>
<dbReference type="GO" id="GO:0032469">
    <property type="term" value="P:endoplasmic reticulum calcium ion homeostasis"/>
    <property type="evidence" value="ECO:0007669"/>
    <property type="project" value="InterPro"/>
</dbReference>
<evidence type="ECO:0000313" key="7">
    <source>
        <dbReference type="EMBL" id="TFY60890.1"/>
    </source>
</evidence>
<dbReference type="EMBL" id="SEOQ01000538">
    <property type="protein sequence ID" value="TFY60890.1"/>
    <property type="molecule type" value="Genomic_DNA"/>
</dbReference>
<evidence type="ECO:0008006" key="9">
    <source>
        <dbReference type="Google" id="ProtNLM"/>
    </source>
</evidence>
<dbReference type="PANTHER" id="PTHR12883">
    <property type="entry name" value="ADIPOCYTE-SPECIFIC PROTEIN 4-RELATED"/>
    <property type="match status" value="1"/>
</dbReference>
<feature type="region of interest" description="Disordered" evidence="5">
    <location>
        <begin position="376"/>
        <end position="427"/>
    </location>
</feature>
<evidence type="ECO:0000256" key="5">
    <source>
        <dbReference type="SAM" id="MobiDB-lite"/>
    </source>
</evidence>
<dbReference type="Proteomes" id="UP000298327">
    <property type="component" value="Unassembled WGS sequence"/>
</dbReference>